<dbReference type="PANTHER" id="PTHR45339:SF1">
    <property type="entry name" value="HYBRID SIGNAL TRANSDUCTION HISTIDINE KINASE J"/>
    <property type="match status" value="1"/>
</dbReference>
<proteinExistence type="predicted"/>
<dbReference type="Gene3D" id="3.30.565.10">
    <property type="entry name" value="Histidine kinase-like ATPase, C-terminal domain"/>
    <property type="match status" value="1"/>
</dbReference>
<keyword evidence="6" id="KW-1133">Transmembrane helix</keyword>
<dbReference type="CDD" id="cd00082">
    <property type="entry name" value="HisKA"/>
    <property type="match status" value="1"/>
</dbReference>
<dbReference type="InterPro" id="IPR011006">
    <property type="entry name" value="CheY-like_superfamily"/>
</dbReference>
<dbReference type="InterPro" id="IPR004358">
    <property type="entry name" value="Sig_transdc_His_kin-like_C"/>
</dbReference>
<evidence type="ECO:0000256" key="2">
    <source>
        <dbReference type="ARBA" id="ARBA00012438"/>
    </source>
</evidence>
<evidence type="ECO:0000256" key="7">
    <source>
        <dbReference type="SAM" id="SignalP"/>
    </source>
</evidence>
<evidence type="ECO:0000259" key="8">
    <source>
        <dbReference type="PROSITE" id="PS50109"/>
    </source>
</evidence>
<dbReference type="Gene3D" id="3.40.50.2300">
    <property type="match status" value="1"/>
</dbReference>
<dbReference type="SMART" id="SM00388">
    <property type="entry name" value="HisKA"/>
    <property type="match status" value="1"/>
</dbReference>
<feature type="transmembrane region" description="Helical" evidence="6">
    <location>
        <begin position="281"/>
        <end position="298"/>
    </location>
</feature>
<gene>
    <name evidence="10" type="ORF">EV700_1462</name>
</gene>
<dbReference type="InterPro" id="IPR011623">
    <property type="entry name" value="7TMR_DISM_rcpt_extracell_dom1"/>
</dbReference>
<dbReference type="SMART" id="SM00387">
    <property type="entry name" value="HATPase_c"/>
    <property type="match status" value="1"/>
</dbReference>
<evidence type="ECO:0000256" key="3">
    <source>
        <dbReference type="ARBA" id="ARBA00022553"/>
    </source>
</evidence>
<organism evidence="10 11">
    <name type="scientific">Fluviicoccus keumensis</name>
    <dbReference type="NCBI Taxonomy" id="1435465"/>
    <lineage>
        <taxon>Bacteria</taxon>
        <taxon>Pseudomonadati</taxon>
        <taxon>Pseudomonadota</taxon>
        <taxon>Gammaproteobacteria</taxon>
        <taxon>Moraxellales</taxon>
        <taxon>Moraxellaceae</taxon>
        <taxon>Fluviicoccus</taxon>
    </lineage>
</organism>
<dbReference type="Pfam" id="PF07695">
    <property type="entry name" value="7TMR-DISM_7TM"/>
    <property type="match status" value="1"/>
</dbReference>
<dbReference type="Proteomes" id="UP000292423">
    <property type="component" value="Unassembled WGS sequence"/>
</dbReference>
<keyword evidence="4" id="KW-0902">Two-component regulatory system</keyword>
<feature type="transmembrane region" description="Helical" evidence="6">
    <location>
        <begin position="186"/>
        <end position="208"/>
    </location>
</feature>
<feature type="modified residue" description="4-aspartylphosphate" evidence="5">
    <location>
        <position position="712"/>
    </location>
</feature>
<dbReference type="InterPro" id="IPR003594">
    <property type="entry name" value="HATPase_dom"/>
</dbReference>
<dbReference type="PANTHER" id="PTHR45339">
    <property type="entry name" value="HYBRID SIGNAL TRANSDUCTION HISTIDINE KINASE J"/>
    <property type="match status" value="1"/>
</dbReference>
<dbReference type="Pfam" id="PF02518">
    <property type="entry name" value="HATPase_c"/>
    <property type="match status" value="1"/>
</dbReference>
<dbReference type="InterPro" id="IPR036097">
    <property type="entry name" value="HisK_dim/P_sf"/>
</dbReference>
<dbReference type="CDD" id="cd16922">
    <property type="entry name" value="HATPase_EvgS-ArcB-TorS-like"/>
    <property type="match status" value="1"/>
</dbReference>
<dbReference type="Gene3D" id="2.60.40.2380">
    <property type="match status" value="1"/>
</dbReference>
<feature type="transmembrane region" description="Helical" evidence="6">
    <location>
        <begin position="215"/>
        <end position="236"/>
    </location>
</feature>
<evidence type="ECO:0000259" key="9">
    <source>
        <dbReference type="PROSITE" id="PS50110"/>
    </source>
</evidence>
<dbReference type="Pfam" id="PF00072">
    <property type="entry name" value="Response_reg"/>
    <property type="match status" value="1"/>
</dbReference>
<evidence type="ECO:0000256" key="6">
    <source>
        <dbReference type="SAM" id="Phobius"/>
    </source>
</evidence>
<dbReference type="GO" id="GO:0000155">
    <property type="term" value="F:phosphorelay sensor kinase activity"/>
    <property type="evidence" value="ECO:0007669"/>
    <property type="project" value="InterPro"/>
</dbReference>
<dbReference type="SUPFAM" id="SSF52172">
    <property type="entry name" value="CheY-like"/>
    <property type="match status" value="1"/>
</dbReference>
<keyword evidence="11" id="KW-1185">Reference proteome</keyword>
<dbReference type="FunFam" id="3.30.565.10:FF:000078">
    <property type="entry name" value="Two-component sensor histidine kinase"/>
    <property type="match status" value="1"/>
</dbReference>
<feature type="chain" id="PRO_5021009004" description="histidine kinase" evidence="7">
    <location>
        <begin position="27"/>
        <end position="784"/>
    </location>
</feature>
<feature type="domain" description="Histidine kinase" evidence="8">
    <location>
        <begin position="417"/>
        <end position="639"/>
    </location>
</feature>
<dbReference type="AlphaFoldDB" id="A0A4Q7ZAG0"/>
<dbReference type="InterPro" id="IPR003661">
    <property type="entry name" value="HisK_dim/P_dom"/>
</dbReference>
<dbReference type="PROSITE" id="PS50110">
    <property type="entry name" value="RESPONSE_REGULATORY"/>
    <property type="match status" value="1"/>
</dbReference>
<evidence type="ECO:0000256" key="5">
    <source>
        <dbReference type="PROSITE-ProRule" id="PRU00169"/>
    </source>
</evidence>
<evidence type="ECO:0000256" key="1">
    <source>
        <dbReference type="ARBA" id="ARBA00000085"/>
    </source>
</evidence>
<keyword evidence="6" id="KW-0812">Transmembrane</keyword>
<name>A0A4Q7ZAG0_9GAMM</name>
<evidence type="ECO:0000313" key="10">
    <source>
        <dbReference type="EMBL" id="RZU47071.1"/>
    </source>
</evidence>
<dbReference type="Gene3D" id="1.10.287.130">
    <property type="match status" value="1"/>
</dbReference>
<evidence type="ECO:0000313" key="11">
    <source>
        <dbReference type="Proteomes" id="UP000292423"/>
    </source>
</evidence>
<protein>
    <recommendedName>
        <fullName evidence="2">histidine kinase</fullName>
        <ecNumber evidence="2">2.7.13.3</ecNumber>
    </recommendedName>
</protein>
<dbReference type="PROSITE" id="PS50109">
    <property type="entry name" value="HIS_KIN"/>
    <property type="match status" value="1"/>
</dbReference>
<keyword evidence="3 5" id="KW-0597">Phosphoprotein</keyword>
<dbReference type="EMBL" id="SHKX01000011">
    <property type="protein sequence ID" value="RZU47071.1"/>
    <property type="molecule type" value="Genomic_DNA"/>
</dbReference>
<dbReference type="EC" id="2.7.13.3" evidence="2"/>
<feature type="signal peptide" evidence="7">
    <location>
        <begin position="1"/>
        <end position="26"/>
    </location>
</feature>
<evidence type="ECO:0000256" key="4">
    <source>
        <dbReference type="ARBA" id="ARBA00023012"/>
    </source>
</evidence>
<dbReference type="Pfam" id="PF00512">
    <property type="entry name" value="HisKA"/>
    <property type="match status" value="1"/>
</dbReference>
<dbReference type="Pfam" id="PF07696">
    <property type="entry name" value="7TMR-DISMED2"/>
    <property type="match status" value="1"/>
</dbReference>
<comment type="caution">
    <text evidence="10">The sequence shown here is derived from an EMBL/GenBank/DDBJ whole genome shotgun (WGS) entry which is preliminary data.</text>
</comment>
<dbReference type="OrthoDB" id="9797243at2"/>
<dbReference type="InterPro" id="IPR036890">
    <property type="entry name" value="HATPase_C_sf"/>
</dbReference>
<dbReference type="InterPro" id="IPR005467">
    <property type="entry name" value="His_kinase_dom"/>
</dbReference>
<accession>A0A4Q7ZAG0</accession>
<dbReference type="PRINTS" id="PR00344">
    <property type="entry name" value="BCTRLSENSOR"/>
</dbReference>
<dbReference type="InterPro" id="IPR001789">
    <property type="entry name" value="Sig_transdc_resp-reg_receiver"/>
</dbReference>
<dbReference type="RefSeq" id="WP_130412247.1">
    <property type="nucleotide sequence ID" value="NZ_SHKX01000011.1"/>
</dbReference>
<keyword evidence="7" id="KW-0732">Signal</keyword>
<feature type="transmembrane region" description="Helical" evidence="6">
    <location>
        <begin position="335"/>
        <end position="354"/>
    </location>
</feature>
<reference evidence="10 11" key="1">
    <citation type="submission" date="2019-02" db="EMBL/GenBank/DDBJ databases">
        <title>Genomic Encyclopedia of Type Strains, Phase IV (KMG-IV): sequencing the most valuable type-strain genomes for metagenomic binning, comparative biology and taxonomic classification.</title>
        <authorList>
            <person name="Goeker M."/>
        </authorList>
    </citation>
    <scope>NUCLEOTIDE SEQUENCE [LARGE SCALE GENOMIC DNA]</scope>
    <source>
        <strain evidence="10 11">DSM 105135</strain>
    </source>
</reference>
<dbReference type="InterPro" id="IPR011622">
    <property type="entry name" value="7TMR_DISM_rcpt_extracell_dom2"/>
</dbReference>
<dbReference type="SUPFAM" id="SSF47384">
    <property type="entry name" value="Homodimeric domain of signal transducing histidine kinase"/>
    <property type="match status" value="1"/>
</dbReference>
<feature type="transmembrane region" description="Helical" evidence="6">
    <location>
        <begin position="248"/>
        <end position="269"/>
    </location>
</feature>
<sequence length="784" mass="87856">MTRISRTILHCLLLLSTLLVMLPARADLVIGDGYTSGKLAPHTDRLCDPSGRLTLDAVRRLAFQPDRQPEISLGFRQPACWFHTRLSNRRADGADLILSSDFNIIDRLEMYVVGPDGRLLDRQLSGDAVAYDVRSLKTRTLAFPLTLPAGESRDIYLRAETTSTLYLPLRLSDSRVFLETAMFTDAVIGLFYGIALGLLFYHLVLWLMNRDRMQAWYLSYVFFTFCFFSMEQGSLFRFWPHAPAWNNAFLYTASFLMLATALMFSRRYLGTAEYPRLHRGLAAIAAIFTLLAVIHPWLAGGWIAPFNSVCALATISGVMLLGVLRWQQGRAEARLFLIAWGLLLLTGSIFIVMLNLGIPGISSLILCAQAAFAAQQILLSIGLAQQVRLLEARNAAQEQENRSAKAESAAKSEFLARMSHEIRTPLNAMLGVSQLMIGREHDPARQEQLDILRSSGEQLLNIVNDILDYSKITAGKLELERLPFHLPSLLKETADLFAMQARQKELAFHTRYDPALPEWVLGDPTRFRQILFNLLGNAVKFTESGQVSLTVEWFQDQEPRQALCRFLIEDTGIGMSPEEISRLFTSFRQADASITRRYGGAGLGLAISKQLADLMQAQLEVKSTPGKGSVFVLNLTLPVVPEPAPSSRSGLAAGLPEDLCVLVCEDNTVNRTIISAMLTRLGVRRFELCTNGSDALTLMTERHNEWDLVLMDCEMPVMDGLSAVRALRKWERELDRPHLPVVALTAHVMPEYRQRCRDAGMDSYLAKPVVLMELERHLRHPVDS</sequence>
<keyword evidence="6" id="KW-0472">Membrane</keyword>
<feature type="domain" description="Response regulatory" evidence="9">
    <location>
        <begin position="660"/>
        <end position="782"/>
    </location>
</feature>
<dbReference type="SMART" id="SM00448">
    <property type="entry name" value="REC"/>
    <property type="match status" value="1"/>
</dbReference>
<dbReference type="SUPFAM" id="SSF55874">
    <property type="entry name" value="ATPase domain of HSP90 chaperone/DNA topoisomerase II/histidine kinase"/>
    <property type="match status" value="1"/>
</dbReference>
<dbReference type="CDD" id="cd17546">
    <property type="entry name" value="REC_hyHK_CKI1_RcsC-like"/>
    <property type="match status" value="1"/>
</dbReference>
<feature type="transmembrane region" description="Helical" evidence="6">
    <location>
        <begin position="304"/>
        <end position="323"/>
    </location>
</feature>
<comment type="catalytic activity">
    <reaction evidence="1">
        <text>ATP + protein L-histidine = ADP + protein N-phospho-L-histidine.</text>
        <dbReference type="EC" id="2.7.13.3"/>
    </reaction>
</comment>